<proteinExistence type="predicted"/>
<name>A0A0F9SUA0_9ZZZZ</name>
<protein>
    <submittedName>
        <fullName evidence="1">Uncharacterized protein</fullName>
    </submittedName>
</protein>
<dbReference type="EMBL" id="LAZR01001702">
    <property type="protein sequence ID" value="KKN40501.1"/>
    <property type="molecule type" value="Genomic_DNA"/>
</dbReference>
<sequence length="55" mass="6332">MKPQVEHLLKTESHFITLCGIDSEYKDAVIAHYEMNDNVNCKRCIDSYRASGKTK</sequence>
<reference evidence="1" key="1">
    <citation type="journal article" date="2015" name="Nature">
        <title>Complex archaea that bridge the gap between prokaryotes and eukaryotes.</title>
        <authorList>
            <person name="Spang A."/>
            <person name="Saw J.H."/>
            <person name="Jorgensen S.L."/>
            <person name="Zaremba-Niedzwiedzka K."/>
            <person name="Martijn J."/>
            <person name="Lind A.E."/>
            <person name="van Eijk R."/>
            <person name="Schleper C."/>
            <person name="Guy L."/>
            <person name="Ettema T.J."/>
        </authorList>
    </citation>
    <scope>NUCLEOTIDE SEQUENCE</scope>
</reference>
<evidence type="ECO:0000313" key="1">
    <source>
        <dbReference type="EMBL" id="KKN40501.1"/>
    </source>
</evidence>
<accession>A0A0F9SUA0</accession>
<organism evidence="1">
    <name type="scientific">marine sediment metagenome</name>
    <dbReference type="NCBI Taxonomy" id="412755"/>
    <lineage>
        <taxon>unclassified sequences</taxon>
        <taxon>metagenomes</taxon>
        <taxon>ecological metagenomes</taxon>
    </lineage>
</organism>
<dbReference type="AlphaFoldDB" id="A0A0F9SUA0"/>
<gene>
    <name evidence="1" type="ORF">LCGC14_0732900</name>
</gene>
<comment type="caution">
    <text evidence="1">The sequence shown here is derived from an EMBL/GenBank/DDBJ whole genome shotgun (WGS) entry which is preliminary data.</text>
</comment>